<feature type="domain" description="ABC transporter" evidence="10">
    <location>
        <begin position="352"/>
        <end position="585"/>
    </location>
</feature>
<dbReference type="PROSITE" id="PS51257">
    <property type="entry name" value="PROKAR_LIPOPROTEIN"/>
    <property type="match status" value="1"/>
</dbReference>
<dbReference type="PANTHER" id="PTHR43394:SF1">
    <property type="entry name" value="ATP-BINDING CASSETTE SUB-FAMILY B MEMBER 10, MITOCHONDRIAL"/>
    <property type="match status" value="1"/>
</dbReference>
<dbReference type="AlphaFoldDB" id="B3R0D3"/>
<feature type="transmembrane region" description="Helical" evidence="9">
    <location>
        <begin position="15"/>
        <end position="35"/>
    </location>
</feature>
<keyword evidence="8 9" id="KW-0472">Membrane</keyword>
<evidence type="ECO:0000313" key="12">
    <source>
        <dbReference type="EMBL" id="CAP18297.1"/>
    </source>
</evidence>
<feature type="domain" description="ABC transmembrane type-1" evidence="11">
    <location>
        <begin position="16"/>
        <end position="318"/>
    </location>
</feature>
<evidence type="ECO:0000313" key="13">
    <source>
        <dbReference type="Proteomes" id="UP000002020"/>
    </source>
</evidence>
<evidence type="ECO:0000256" key="9">
    <source>
        <dbReference type="SAM" id="Phobius"/>
    </source>
</evidence>
<dbReference type="InterPro" id="IPR039421">
    <property type="entry name" value="Type_1_exporter"/>
</dbReference>
<dbReference type="GO" id="GO:0016887">
    <property type="term" value="F:ATP hydrolysis activity"/>
    <property type="evidence" value="ECO:0007669"/>
    <property type="project" value="InterPro"/>
</dbReference>
<dbReference type="SUPFAM" id="SSF90123">
    <property type="entry name" value="ABC transporter transmembrane region"/>
    <property type="match status" value="1"/>
</dbReference>
<dbReference type="SMART" id="SM00382">
    <property type="entry name" value="AAA"/>
    <property type="match status" value="1"/>
</dbReference>
<dbReference type="GO" id="GO:0005886">
    <property type="term" value="C:plasma membrane"/>
    <property type="evidence" value="ECO:0007669"/>
    <property type="project" value="UniProtKB-SubCell"/>
</dbReference>
<dbReference type="InterPro" id="IPR003439">
    <property type="entry name" value="ABC_transporter-like_ATP-bd"/>
</dbReference>
<evidence type="ECO:0000256" key="7">
    <source>
        <dbReference type="ARBA" id="ARBA00022989"/>
    </source>
</evidence>
<dbReference type="PROSITE" id="PS50893">
    <property type="entry name" value="ABC_TRANSPORTER_2"/>
    <property type="match status" value="1"/>
</dbReference>
<dbReference type="FunFam" id="3.40.50.300:FF:000287">
    <property type="entry name" value="Multidrug ABC transporter ATP-binding protein"/>
    <property type="match status" value="1"/>
</dbReference>
<dbReference type="EMBL" id="CU469464">
    <property type="protein sequence ID" value="CAP18297.1"/>
    <property type="molecule type" value="Genomic_DNA"/>
</dbReference>
<feature type="transmembrane region" description="Helical" evidence="9">
    <location>
        <begin position="162"/>
        <end position="181"/>
    </location>
</feature>
<comment type="subcellular location">
    <subcellularLocation>
        <location evidence="1">Cell membrane</location>
        <topology evidence="1">Multi-pass membrane protein</topology>
    </subcellularLocation>
</comment>
<dbReference type="STRING" id="37692.ATP_00110"/>
<dbReference type="SUPFAM" id="SSF52540">
    <property type="entry name" value="P-loop containing nucleoside triphosphate hydrolases"/>
    <property type="match status" value="1"/>
</dbReference>
<keyword evidence="6 12" id="KW-0067">ATP-binding</keyword>
<evidence type="ECO:0000259" key="10">
    <source>
        <dbReference type="PROSITE" id="PS50893"/>
    </source>
</evidence>
<dbReference type="Gene3D" id="1.20.1560.10">
    <property type="entry name" value="ABC transporter type 1, transmembrane domain"/>
    <property type="match status" value="1"/>
</dbReference>
<dbReference type="Gene3D" id="3.40.50.300">
    <property type="entry name" value="P-loop containing nucleotide triphosphate hydrolases"/>
    <property type="match status" value="1"/>
</dbReference>
<evidence type="ECO:0000256" key="2">
    <source>
        <dbReference type="ARBA" id="ARBA00005417"/>
    </source>
</evidence>
<protein>
    <submittedName>
        <fullName evidence="12">Multidrug efflux pump, ATP-binding and permease protein</fullName>
    </submittedName>
</protein>
<dbReference type="InterPro" id="IPR011527">
    <property type="entry name" value="ABC1_TM_dom"/>
</dbReference>
<dbReference type="PROSITE" id="PS00211">
    <property type="entry name" value="ABC_TRANSPORTER_1"/>
    <property type="match status" value="1"/>
</dbReference>
<dbReference type="GO" id="GO:0005524">
    <property type="term" value="F:ATP binding"/>
    <property type="evidence" value="ECO:0007669"/>
    <property type="project" value="UniProtKB-KW"/>
</dbReference>
<dbReference type="InterPro" id="IPR027417">
    <property type="entry name" value="P-loop_NTPase"/>
</dbReference>
<organism evidence="13">
    <name type="scientific">Phytoplasma mali (strain AT)</name>
    <dbReference type="NCBI Taxonomy" id="482235"/>
    <lineage>
        <taxon>Bacteria</taxon>
        <taxon>Bacillati</taxon>
        <taxon>Mycoplasmatota</taxon>
        <taxon>Mollicutes</taxon>
        <taxon>Acholeplasmatales</taxon>
        <taxon>Acholeplasmataceae</taxon>
        <taxon>Candidatus Phytoplasma</taxon>
        <taxon>16SrX (Apple proliferation group)</taxon>
    </lineage>
</organism>
<keyword evidence="7 9" id="KW-1133">Transmembrane helix</keyword>
<dbReference type="InterPro" id="IPR003593">
    <property type="entry name" value="AAA+_ATPase"/>
</dbReference>
<gene>
    <name evidence="12" type="primary">mdlA</name>
    <name evidence="12" type="ordered locus">ATP_00110</name>
</gene>
<evidence type="ECO:0000256" key="1">
    <source>
        <dbReference type="ARBA" id="ARBA00004651"/>
    </source>
</evidence>
<proteinExistence type="inferred from homology"/>
<keyword evidence="13" id="KW-1185">Reference proteome</keyword>
<evidence type="ECO:0000256" key="6">
    <source>
        <dbReference type="ARBA" id="ARBA00022840"/>
    </source>
</evidence>
<feature type="transmembrane region" description="Helical" evidence="9">
    <location>
        <begin position="59"/>
        <end position="80"/>
    </location>
</feature>
<keyword evidence="5" id="KW-0547">Nucleotide-binding</keyword>
<evidence type="ECO:0000256" key="4">
    <source>
        <dbReference type="ARBA" id="ARBA00022692"/>
    </source>
</evidence>
<reference evidence="12 13" key="1">
    <citation type="journal article" date="2008" name="BMC Genomics">
        <title>The linear chromosome of the plant-pathogenic mycoplasma 'Candidatus Phytoplasma mali'.</title>
        <authorList>
            <person name="Kube M."/>
            <person name="Schneider B."/>
            <person name="Kuhl H."/>
            <person name="Dandekar T."/>
            <person name="Heitmann K."/>
            <person name="Migdoll A.M."/>
            <person name="Reinhardt R."/>
            <person name="Seemueller E."/>
        </authorList>
    </citation>
    <scope>NUCLEOTIDE SEQUENCE [LARGE SCALE GENOMIC DNA]</scope>
    <source>
        <strain evidence="12 13">AT</strain>
    </source>
</reference>
<accession>B3R0D3</accession>
<keyword evidence="4 9" id="KW-0812">Transmembrane</keyword>
<dbReference type="SMR" id="B3R0D3"/>
<dbReference type="HOGENOM" id="CLU_000604_84_4_14"/>
<dbReference type="Pfam" id="PF00005">
    <property type="entry name" value="ABC_tran"/>
    <property type="match status" value="1"/>
</dbReference>
<dbReference type="GO" id="GO:0015421">
    <property type="term" value="F:ABC-type oligopeptide transporter activity"/>
    <property type="evidence" value="ECO:0007669"/>
    <property type="project" value="TreeGrafter"/>
</dbReference>
<keyword evidence="3" id="KW-0813">Transport</keyword>
<evidence type="ECO:0000256" key="5">
    <source>
        <dbReference type="ARBA" id="ARBA00022741"/>
    </source>
</evidence>
<dbReference type="CDD" id="cd03254">
    <property type="entry name" value="ABCC_Glucan_exporter_like"/>
    <property type="match status" value="1"/>
</dbReference>
<dbReference type="Proteomes" id="UP000002020">
    <property type="component" value="Chromosome"/>
</dbReference>
<dbReference type="InterPro" id="IPR036640">
    <property type="entry name" value="ABC1_TM_sf"/>
</dbReference>
<dbReference type="KEGG" id="pml:ATP_00110"/>
<dbReference type="PROSITE" id="PS50929">
    <property type="entry name" value="ABC_TM1F"/>
    <property type="match status" value="1"/>
</dbReference>
<evidence type="ECO:0000259" key="11">
    <source>
        <dbReference type="PROSITE" id="PS50929"/>
    </source>
</evidence>
<evidence type="ECO:0000256" key="8">
    <source>
        <dbReference type="ARBA" id="ARBA00023136"/>
    </source>
</evidence>
<dbReference type="Pfam" id="PF00664">
    <property type="entry name" value="ABC_membrane"/>
    <property type="match status" value="1"/>
</dbReference>
<dbReference type="CDD" id="cd18547">
    <property type="entry name" value="ABC_6TM_Tm288_like"/>
    <property type="match status" value="1"/>
</dbReference>
<evidence type="ECO:0000256" key="3">
    <source>
        <dbReference type="ARBA" id="ARBA00022448"/>
    </source>
</evidence>
<sequence>MNKIFYYFKSFKKELIISFCLIFISAFIASCLPLWEGKFIIEKVRQIALGKNSFTTKDIIFLLVLTLLFYIVVAILRIFYNKLLVTSIHKGIKYLRQDIQKKIHLLPVSYFEQNTLGNIMSRMTNDIEIISNSLQQTCSTLIYSSFFIIASSFWMFSINWRLGLIVILVIPLSFFTIYKLSKKSQNIFIQRFETFGDYNGFLQEKYTGYKEIMIYNQQSKVIKEFQIKNNNLQKLIFKSNILSGLLMPIIKSFTYLIVVLVSVLGSFLMSDSNNQITLIFMGSYTTLKLGIFQAFIKYVWCLESPISELTQMSVLFQSAKAASQRVFRFLQEEEESPESEQPFILNNFKNKVVFDNVSFSYGTKIILQNINFEVKCGQMIAIVGPTGSGKSTLINLLMRFYDLEKGSITIDGININNFKKDNLRKIFGMVLQDTWLFNGTIFENIKYGNNQATDEEVFSAAKKANINLFIDSKTNGYYTMINEESDNLSQGEKQMITIARTILRNPSILILDEATSTIDTRTELLLQQAIKKLLNDRTSFVIAHRLSTIINADKILFLRDGKIEEIGNHQELLSKKGFYYQLYQSQFKQI</sequence>
<comment type="similarity">
    <text evidence="2">Belongs to the ABC transporter superfamily.</text>
</comment>
<dbReference type="InterPro" id="IPR017871">
    <property type="entry name" value="ABC_transporter-like_CS"/>
</dbReference>
<dbReference type="PANTHER" id="PTHR43394">
    <property type="entry name" value="ATP-DEPENDENT PERMEASE MDL1, MITOCHONDRIAL"/>
    <property type="match status" value="1"/>
</dbReference>
<name>B3R0D3_PHYMT</name>
<dbReference type="eggNOG" id="COG1132">
    <property type="taxonomic scope" value="Bacteria"/>
</dbReference>